<proteinExistence type="predicted"/>
<evidence type="ECO:0000313" key="1">
    <source>
        <dbReference type="EMBL" id="CAL8135899.1"/>
    </source>
</evidence>
<comment type="caution">
    <text evidence="1">The sequence shown here is derived from an EMBL/GenBank/DDBJ whole genome shotgun (WGS) entry which is preliminary data.</text>
</comment>
<reference evidence="1 2" key="1">
    <citation type="submission" date="2024-08" db="EMBL/GenBank/DDBJ databases">
        <authorList>
            <person name="Cucini C."/>
            <person name="Frati F."/>
        </authorList>
    </citation>
    <scope>NUCLEOTIDE SEQUENCE [LARGE SCALE GENOMIC DNA]</scope>
</reference>
<accession>A0ABP1RU90</accession>
<evidence type="ECO:0000313" key="2">
    <source>
        <dbReference type="Proteomes" id="UP001642540"/>
    </source>
</evidence>
<sequence>MDWSATFGDRKYTVEETTNSFFYSHGNRSFSCSNFGGVILPNLETFVFGTQVVDEMEMKNLAKIIPNIRTLQLGMGNVGFRMLCNYWPQLEYLHVGPMDINENGIFGGWNGEQYRLPSIKDLKSLKTISLGNSSEQLRGLNPNLADGDLAAAIHLPNLEAALSGTDVKVYRQPTTVVRSEYVSSDTSGSESD</sequence>
<gene>
    <name evidence="1" type="ORF">ODALV1_LOCUS26193</name>
</gene>
<name>A0ABP1RU90_9HEXA</name>
<protein>
    <submittedName>
        <fullName evidence="1">Uncharacterized protein</fullName>
    </submittedName>
</protein>
<keyword evidence="2" id="KW-1185">Reference proteome</keyword>
<organism evidence="1 2">
    <name type="scientific">Orchesella dallaii</name>
    <dbReference type="NCBI Taxonomy" id="48710"/>
    <lineage>
        <taxon>Eukaryota</taxon>
        <taxon>Metazoa</taxon>
        <taxon>Ecdysozoa</taxon>
        <taxon>Arthropoda</taxon>
        <taxon>Hexapoda</taxon>
        <taxon>Collembola</taxon>
        <taxon>Entomobryomorpha</taxon>
        <taxon>Entomobryoidea</taxon>
        <taxon>Orchesellidae</taxon>
        <taxon>Orchesellinae</taxon>
        <taxon>Orchesella</taxon>
    </lineage>
</organism>
<dbReference type="Proteomes" id="UP001642540">
    <property type="component" value="Unassembled WGS sequence"/>
</dbReference>
<dbReference type="EMBL" id="CAXLJM020000109">
    <property type="protein sequence ID" value="CAL8135899.1"/>
    <property type="molecule type" value="Genomic_DNA"/>
</dbReference>